<protein>
    <submittedName>
        <fullName evidence="1">Uncharacterized protein</fullName>
    </submittedName>
</protein>
<name>A0A0L0NMJ6_TOLOC</name>
<dbReference type="EMBL" id="LFRF01000001">
    <property type="protein sequence ID" value="KND94935.1"/>
    <property type="molecule type" value="Genomic_DNA"/>
</dbReference>
<organism evidence="1 2">
    <name type="scientific">Tolypocladium ophioglossoides (strain CBS 100239)</name>
    <name type="common">Snaketongue truffleclub</name>
    <name type="synonym">Elaphocordyceps ophioglossoides</name>
    <dbReference type="NCBI Taxonomy" id="1163406"/>
    <lineage>
        <taxon>Eukaryota</taxon>
        <taxon>Fungi</taxon>
        <taxon>Dikarya</taxon>
        <taxon>Ascomycota</taxon>
        <taxon>Pezizomycotina</taxon>
        <taxon>Sordariomycetes</taxon>
        <taxon>Hypocreomycetidae</taxon>
        <taxon>Hypocreales</taxon>
        <taxon>Ophiocordycipitaceae</taxon>
        <taxon>Tolypocladium</taxon>
    </lineage>
</organism>
<comment type="caution">
    <text evidence="1">The sequence shown here is derived from an EMBL/GenBank/DDBJ whole genome shotgun (WGS) entry which is preliminary data.</text>
</comment>
<gene>
    <name evidence="1" type="ORF">TOPH_00036</name>
</gene>
<evidence type="ECO:0000313" key="2">
    <source>
        <dbReference type="Proteomes" id="UP000036947"/>
    </source>
</evidence>
<keyword evidence="2" id="KW-1185">Reference proteome</keyword>
<accession>A0A0L0NMJ6</accession>
<feature type="non-terminal residue" evidence="1">
    <location>
        <position position="33"/>
    </location>
</feature>
<reference evidence="1 2" key="1">
    <citation type="journal article" date="2015" name="BMC Genomics">
        <title>The genome of the truffle-parasite Tolypocladium ophioglossoides and the evolution of antifungal peptaibiotics.</title>
        <authorList>
            <person name="Quandt C.A."/>
            <person name="Bushley K.E."/>
            <person name="Spatafora J.W."/>
        </authorList>
    </citation>
    <scope>NUCLEOTIDE SEQUENCE [LARGE SCALE GENOMIC DNA]</scope>
    <source>
        <strain evidence="1 2">CBS 100239</strain>
    </source>
</reference>
<sequence length="33" mass="3922">MDLHKEFGDFQIFFTPVEGEPPHTYRIDTFLPP</sequence>
<proteinExistence type="predicted"/>
<dbReference type="OrthoDB" id="2104739at2759"/>
<dbReference type="AlphaFoldDB" id="A0A0L0NMJ6"/>
<evidence type="ECO:0000313" key="1">
    <source>
        <dbReference type="EMBL" id="KND94935.1"/>
    </source>
</evidence>
<dbReference type="Proteomes" id="UP000036947">
    <property type="component" value="Unassembled WGS sequence"/>
</dbReference>